<name>A0ACA9QK65_9GLOM</name>
<gene>
    <name evidence="1" type="ORF">SPELUC_LOCUS14752</name>
</gene>
<evidence type="ECO:0000313" key="1">
    <source>
        <dbReference type="EMBL" id="CAG8755076.1"/>
    </source>
</evidence>
<sequence>MSESEFTCQDFEKHINSKENNKNSFTVASEENSQDDFTVTSEKNSQDSFTVTSEENSQDGFTVDDVALAEAFAIEQLSTQNHKLTLCVVIDITN</sequence>
<protein>
    <submittedName>
        <fullName evidence="1">15422_t:CDS:1</fullName>
    </submittedName>
</protein>
<dbReference type="EMBL" id="CAJVPW010044974">
    <property type="protein sequence ID" value="CAG8755076.1"/>
    <property type="molecule type" value="Genomic_DNA"/>
</dbReference>
<comment type="caution">
    <text evidence="1">The sequence shown here is derived from an EMBL/GenBank/DDBJ whole genome shotgun (WGS) entry which is preliminary data.</text>
</comment>
<dbReference type="Proteomes" id="UP000789366">
    <property type="component" value="Unassembled WGS sequence"/>
</dbReference>
<accession>A0ACA9QK65</accession>
<reference evidence="1" key="1">
    <citation type="submission" date="2021-06" db="EMBL/GenBank/DDBJ databases">
        <authorList>
            <person name="Kallberg Y."/>
            <person name="Tangrot J."/>
            <person name="Rosling A."/>
        </authorList>
    </citation>
    <scope>NUCLEOTIDE SEQUENCE</scope>
    <source>
        <strain evidence="1">28 12/20/2015</strain>
    </source>
</reference>
<proteinExistence type="predicted"/>
<organism evidence="1 2">
    <name type="scientific">Cetraspora pellucida</name>
    <dbReference type="NCBI Taxonomy" id="1433469"/>
    <lineage>
        <taxon>Eukaryota</taxon>
        <taxon>Fungi</taxon>
        <taxon>Fungi incertae sedis</taxon>
        <taxon>Mucoromycota</taxon>
        <taxon>Glomeromycotina</taxon>
        <taxon>Glomeromycetes</taxon>
        <taxon>Diversisporales</taxon>
        <taxon>Gigasporaceae</taxon>
        <taxon>Cetraspora</taxon>
    </lineage>
</organism>
<keyword evidence="2" id="KW-1185">Reference proteome</keyword>
<evidence type="ECO:0000313" key="2">
    <source>
        <dbReference type="Proteomes" id="UP000789366"/>
    </source>
</evidence>
<feature type="non-terminal residue" evidence="1">
    <location>
        <position position="94"/>
    </location>
</feature>